<feature type="transmembrane region" description="Helical" evidence="11 12">
    <location>
        <begin position="177"/>
        <end position="200"/>
    </location>
</feature>
<proteinExistence type="inferred from homology"/>
<dbReference type="PROSITE" id="PS50216">
    <property type="entry name" value="DHHC"/>
    <property type="match status" value="1"/>
</dbReference>
<organism evidence="15 16">
    <name type="scientific">Leucocoprinus leucothites</name>
    <dbReference type="NCBI Taxonomy" id="201217"/>
    <lineage>
        <taxon>Eukaryota</taxon>
        <taxon>Fungi</taxon>
        <taxon>Dikarya</taxon>
        <taxon>Basidiomycota</taxon>
        <taxon>Agaricomycotina</taxon>
        <taxon>Agaricomycetes</taxon>
        <taxon>Agaricomycetidae</taxon>
        <taxon>Agaricales</taxon>
        <taxon>Agaricineae</taxon>
        <taxon>Agaricaceae</taxon>
        <taxon>Leucocoprinus</taxon>
    </lineage>
</organism>
<comment type="subcellular location">
    <subcellularLocation>
        <location evidence="11">Endoplasmic reticulum membrane</location>
        <topology evidence="11">Multi-pass membrane protein</topology>
    </subcellularLocation>
    <subcellularLocation>
        <location evidence="1">Membrane</location>
        <topology evidence="1">Multi-pass membrane protein</topology>
    </subcellularLocation>
</comment>
<evidence type="ECO:0000256" key="5">
    <source>
        <dbReference type="ARBA" id="ARBA00022989"/>
    </source>
</evidence>
<feature type="domain" description="Palmitoyltransferase DHHC" evidence="14">
    <location>
        <begin position="91"/>
        <end position="217"/>
    </location>
</feature>
<keyword evidence="4 11" id="KW-0256">Endoplasmic reticulum</keyword>
<comment type="caution">
    <text evidence="15">The sequence shown here is derived from an EMBL/GenBank/DDBJ whole genome shotgun (WGS) entry which is preliminary data.</text>
</comment>
<keyword evidence="5 11" id="KW-1133">Transmembrane helix</keyword>
<dbReference type="GO" id="GO:0019706">
    <property type="term" value="F:protein-cysteine S-palmitoyltransferase activity"/>
    <property type="evidence" value="ECO:0007669"/>
    <property type="project" value="UniProtKB-UniRule"/>
</dbReference>
<evidence type="ECO:0000256" key="12">
    <source>
        <dbReference type="RuleBase" id="RU079119"/>
    </source>
</evidence>
<evidence type="ECO:0000256" key="3">
    <source>
        <dbReference type="ARBA" id="ARBA00022692"/>
    </source>
</evidence>
<dbReference type="OrthoDB" id="331948at2759"/>
<feature type="region of interest" description="Disordered" evidence="13">
    <location>
        <begin position="440"/>
        <end position="460"/>
    </location>
</feature>
<evidence type="ECO:0000256" key="6">
    <source>
        <dbReference type="ARBA" id="ARBA00023136"/>
    </source>
</evidence>
<dbReference type="EMBL" id="JAACJO010000011">
    <property type="protein sequence ID" value="KAF5352496.1"/>
    <property type="molecule type" value="Genomic_DNA"/>
</dbReference>
<evidence type="ECO:0000256" key="13">
    <source>
        <dbReference type="SAM" id="MobiDB-lite"/>
    </source>
</evidence>
<evidence type="ECO:0000259" key="14">
    <source>
        <dbReference type="Pfam" id="PF01529"/>
    </source>
</evidence>
<dbReference type="EC" id="2.3.1.225" evidence="11"/>
<dbReference type="HAMAP" id="MF_03199">
    <property type="entry name" value="DHHC_PAT_PFA4"/>
    <property type="match status" value="1"/>
</dbReference>
<feature type="transmembrane region" description="Helical" evidence="11 12">
    <location>
        <begin position="41"/>
        <end position="60"/>
    </location>
</feature>
<keyword evidence="9 11" id="KW-0012">Acyltransferase</keyword>
<feature type="transmembrane region" description="Helical" evidence="11 12">
    <location>
        <begin position="138"/>
        <end position="156"/>
    </location>
</feature>
<dbReference type="PANTHER" id="PTHR12246">
    <property type="entry name" value="PALMITOYLTRANSFERASE ZDHHC16"/>
    <property type="match status" value="1"/>
</dbReference>
<evidence type="ECO:0000256" key="11">
    <source>
        <dbReference type="HAMAP-Rule" id="MF_03199"/>
    </source>
</evidence>
<dbReference type="InterPro" id="IPR039859">
    <property type="entry name" value="PFA4/ZDH16/20/ERF2-like"/>
</dbReference>
<evidence type="ECO:0000256" key="7">
    <source>
        <dbReference type="ARBA" id="ARBA00023139"/>
    </source>
</evidence>
<keyword evidence="7 11" id="KW-0564">Palmitate</keyword>
<comment type="domain">
    <text evidence="11 12">The DHHC domain is required for palmitoyltransferase activity.</text>
</comment>
<comment type="catalytic activity">
    <reaction evidence="10 11 12">
        <text>L-cysteinyl-[protein] + hexadecanoyl-CoA = S-hexadecanoyl-L-cysteinyl-[protein] + CoA</text>
        <dbReference type="Rhea" id="RHEA:36683"/>
        <dbReference type="Rhea" id="RHEA-COMP:10131"/>
        <dbReference type="Rhea" id="RHEA-COMP:11032"/>
        <dbReference type="ChEBI" id="CHEBI:29950"/>
        <dbReference type="ChEBI" id="CHEBI:57287"/>
        <dbReference type="ChEBI" id="CHEBI:57379"/>
        <dbReference type="ChEBI" id="CHEBI:74151"/>
        <dbReference type="EC" id="2.3.1.225"/>
    </reaction>
</comment>
<keyword evidence="8 11" id="KW-0449">Lipoprotein</keyword>
<comment type="function">
    <text evidence="11">Mediates the reversible addition of palmitate to target proteins, thereby regulating their membrane association and biological function.</text>
</comment>
<dbReference type="AlphaFoldDB" id="A0A8H5FX75"/>
<sequence length="460" mass="53007">MGRITGLLFVNFVLCLICFIAYSSQIFIIWPWYGNETSVELLTLLVPFNFFVGLLLWNYYLCVNTDPGTVPDAWRPDTHLDGYEVKKLTGAPRYCRMCQRYKPPRSHHCRQCNRCVLRMDHHCPWINNCVGHFNHGHFIRFLFFVDISCTYHIIMISCRVMDAMNGPYGDVPSNREFIFIVLNYVACLPVLLAVGGFSIYHFTALLANTTTIERWEKDKAATMVRRGKISEVKFPYVGSSLLRDLRRFLTSIQNLGRRRNIESVLGKNPIMWCCPTRPPGSGVKYELSNRDDSVLSWPPRDPEHYKPDNYDYLQSSSPWTYGNDTLNPSLYPTNGRRRRSGVKSRDSCIPHDRVPPYHPDYSKGEVYQLEHDDNGDSSASSGVEENGDDVPLGAVYGDHTRIRRGSEGYEVRPFAREQMLRQYLESVGESYDRYIRYIPQPESEGEEEEGHDIPIVAFSS</sequence>
<evidence type="ECO:0000256" key="4">
    <source>
        <dbReference type="ARBA" id="ARBA00022824"/>
    </source>
</evidence>
<evidence type="ECO:0000256" key="8">
    <source>
        <dbReference type="ARBA" id="ARBA00023288"/>
    </source>
</evidence>
<comment type="similarity">
    <text evidence="11">Belongs to the DHHC palmitoyltransferase family. PFA4 subfamily.</text>
</comment>
<feature type="region of interest" description="Disordered" evidence="13">
    <location>
        <begin position="323"/>
        <end position="395"/>
    </location>
</feature>
<feature type="compositionally biased region" description="Basic and acidic residues" evidence="13">
    <location>
        <begin position="343"/>
        <end position="374"/>
    </location>
</feature>
<gene>
    <name evidence="11" type="primary">PFA4</name>
    <name evidence="15" type="ORF">D9756_005887</name>
</gene>
<feature type="active site" description="S-palmitoyl cysteine intermediate" evidence="11">
    <location>
        <position position="123"/>
    </location>
</feature>
<keyword evidence="6 11" id="KW-0472">Membrane</keyword>
<accession>A0A8H5FX75</accession>
<dbReference type="GO" id="GO:0005789">
    <property type="term" value="C:endoplasmic reticulum membrane"/>
    <property type="evidence" value="ECO:0007669"/>
    <property type="project" value="UniProtKB-SubCell"/>
</dbReference>
<evidence type="ECO:0000313" key="16">
    <source>
        <dbReference type="Proteomes" id="UP000559027"/>
    </source>
</evidence>
<dbReference type="Pfam" id="PF01529">
    <property type="entry name" value="DHHC"/>
    <property type="match status" value="1"/>
</dbReference>
<feature type="compositionally biased region" description="Polar residues" evidence="13">
    <location>
        <begin position="323"/>
        <end position="332"/>
    </location>
</feature>
<keyword evidence="3 11" id="KW-0812">Transmembrane</keyword>
<keyword evidence="2 11" id="KW-0808">Transferase</keyword>
<evidence type="ECO:0000256" key="2">
    <source>
        <dbReference type="ARBA" id="ARBA00022679"/>
    </source>
</evidence>
<protein>
    <recommendedName>
        <fullName evidence="11">Palmitoyltransferase PFA4</fullName>
        <ecNumber evidence="11">2.3.1.225</ecNumber>
    </recommendedName>
    <alternativeName>
        <fullName evidence="11">Protein S-acyltransferase</fullName>
        <shortName evidence="11">PAT</shortName>
    </alternativeName>
    <alternativeName>
        <fullName evidence="11">Protein fatty acyltransferase 4</fullName>
    </alternativeName>
</protein>
<dbReference type="InterPro" id="IPR001594">
    <property type="entry name" value="Palmitoyltrfase_DHHC"/>
</dbReference>
<dbReference type="InterPro" id="IPR033682">
    <property type="entry name" value="PFA4"/>
</dbReference>
<dbReference type="Proteomes" id="UP000559027">
    <property type="component" value="Unassembled WGS sequence"/>
</dbReference>
<evidence type="ECO:0000256" key="9">
    <source>
        <dbReference type="ARBA" id="ARBA00023315"/>
    </source>
</evidence>
<name>A0A8H5FX75_9AGAR</name>
<evidence type="ECO:0000313" key="15">
    <source>
        <dbReference type="EMBL" id="KAF5352496.1"/>
    </source>
</evidence>
<evidence type="ECO:0000256" key="10">
    <source>
        <dbReference type="ARBA" id="ARBA00048048"/>
    </source>
</evidence>
<evidence type="ECO:0000256" key="1">
    <source>
        <dbReference type="ARBA" id="ARBA00004141"/>
    </source>
</evidence>
<reference evidence="15 16" key="1">
    <citation type="journal article" date="2020" name="ISME J.">
        <title>Uncovering the hidden diversity of litter-decomposition mechanisms in mushroom-forming fungi.</title>
        <authorList>
            <person name="Floudas D."/>
            <person name="Bentzer J."/>
            <person name="Ahren D."/>
            <person name="Johansson T."/>
            <person name="Persson P."/>
            <person name="Tunlid A."/>
        </authorList>
    </citation>
    <scope>NUCLEOTIDE SEQUENCE [LARGE SCALE GENOMIC DNA]</scope>
    <source>
        <strain evidence="15 16">CBS 146.42</strain>
    </source>
</reference>
<feature type="transmembrane region" description="Helical" evidence="11 12">
    <location>
        <begin position="6"/>
        <end position="29"/>
    </location>
</feature>
<keyword evidence="16" id="KW-1185">Reference proteome</keyword>